<gene>
    <name evidence="2" type="ORF">L2716_13195</name>
</gene>
<feature type="domain" description="NERD" evidence="1">
    <location>
        <begin position="38"/>
        <end position="154"/>
    </location>
</feature>
<protein>
    <submittedName>
        <fullName evidence="2">NERD domain-containing protein</fullName>
    </submittedName>
</protein>
<evidence type="ECO:0000313" key="3">
    <source>
        <dbReference type="Proteomes" id="UP001649381"/>
    </source>
</evidence>
<sequence>MERTKPIKMLQNEVLLRRLVMTHPKRPVIEADLSKLKAGFKGEQTSDYYVSLLPQNIYHLLPGLRLKDGDFYFQMDSVIITSKLIFVLEVKNIAGTIYFDLNNDQMIRTLDEVEEGFQNPYTQVQLQKKHLKNWLHHHKFPDIPIETLVVISHPSTILKNTDHKLQNLTYASNLPFEIESTYQKYYNKILTKKDYLKLKNKLKRSNEPLFLDILKTYQINKADILTGVHCPECNSIPMLRIARH</sequence>
<keyword evidence="3" id="KW-1185">Reference proteome</keyword>
<dbReference type="RefSeq" id="WP_236336216.1">
    <property type="nucleotide sequence ID" value="NZ_JAKIJS010000001.1"/>
</dbReference>
<accession>A0ABS9H120</accession>
<proteinExistence type="predicted"/>
<organism evidence="2 3">
    <name type="scientific">Pseudalkalibacillus berkeleyi</name>
    <dbReference type="NCBI Taxonomy" id="1069813"/>
    <lineage>
        <taxon>Bacteria</taxon>
        <taxon>Bacillati</taxon>
        <taxon>Bacillota</taxon>
        <taxon>Bacilli</taxon>
        <taxon>Bacillales</taxon>
        <taxon>Fictibacillaceae</taxon>
        <taxon>Pseudalkalibacillus</taxon>
    </lineage>
</organism>
<evidence type="ECO:0000313" key="2">
    <source>
        <dbReference type="EMBL" id="MCF6138687.1"/>
    </source>
</evidence>
<dbReference type="InterPro" id="IPR011528">
    <property type="entry name" value="NERD"/>
</dbReference>
<reference evidence="2 3" key="1">
    <citation type="submission" date="2022-01" db="EMBL/GenBank/DDBJ databases">
        <title>Alkalihalobacillus sp. EGI L200015, a novel bacterium isolated from a salt lake sediment.</title>
        <authorList>
            <person name="Gao L."/>
            <person name="Fang B.-Z."/>
            <person name="Li W.-J."/>
        </authorList>
    </citation>
    <scope>NUCLEOTIDE SEQUENCE [LARGE SCALE GENOMIC DNA]</scope>
    <source>
        <strain evidence="2 3">KCTC 12718</strain>
    </source>
</reference>
<evidence type="ECO:0000259" key="1">
    <source>
        <dbReference type="PROSITE" id="PS50965"/>
    </source>
</evidence>
<dbReference type="Pfam" id="PF08378">
    <property type="entry name" value="NERD"/>
    <property type="match status" value="1"/>
</dbReference>
<dbReference type="EMBL" id="JAKIJS010000001">
    <property type="protein sequence ID" value="MCF6138687.1"/>
    <property type="molecule type" value="Genomic_DNA"/>
</dbReference>
<dbReference type="PROSITE" id="PS50965">
    <property type="entry name" value="NERD"/>
    <property type="match status" value="1"/>
</dbReference>
<name>A0ABS9H120_9BACL</name>
<dbReference type="Proteomes" id="UP001649381">
    <property type="component" value="Unassembled WGS sequence"/>
</dbReference>
<comment type="caution">
    <text evidence="2">The sequence shown here is derived from an EMBL/GenBank/DDBJ whole genome shotgun (WGS) entry which is preliminary data.</text>
</comment>